<dbReference type="PANTHER" id="PTHR21028">
    <property type="entry name" value="SI:CH211-156B7.4"/>
    <property type="match status" value="1"/>
</dbReference>
<organism evidence="2 3">
    <name type="scientific">Streptomyces chrestomyceticus JCM 4735</name>
    <dbReference type="NCBI Taxonomy" id="1306181"/>
    <lineage>
        <taxon>Bacteria</taxon>
        <taxon>Bacillati</taxon>
        <taxon>Actinomycetota</taxon>
        <taxon>Actinomycetes</taxon>
        <taxon>Kitasatosporales</taxon>
        <taxon>Streptomycetaceae</taxon>
        <taxon>Streptomyces</taxon>
    </lineage>
</organism>
<dbReference type="Gene3D" id="2.40.320.10">
    <property type="entry name" value="Hypothetical Protein Pfu-838710-001"/>
    <property type="match status" value="1"/>
</dbReference>
<evidence type="ECO:0000313" key="2">
    <source>
        <dbReference type="EMBL" id="GCD35212.1"/>
    </source>
</evidence>
<proteinExistence type="predicted"/>
<dbReference type="EMBL" id="BHZC01000001">
    <property type="protein sequence ID" value="GCD35212.1"/>
    <property type="molecule type" value="Genomic_DNA"/>
</dbReference>
<dbReference type="InterPro" id="IPR008173">
    <property type="entry name" value="Adenylyl_cyclase_CyaB"/>
</dbReference>
<comment type="caution">
    <text evidence="2">The sequence shown here is derived from an EMBL/GenBank/DDBJ whole genome shotgun (WGS) entry which is preliminary data.</text>
</comment>
<name>A0A7U9PWE2_9ACTN</name>
<reference evidence="2 3" key="1">
    <citation type="submission" date="2018-11" db="EMBL/GenBank/DDBJ databases">
        <title>Whole genome sequence of Streptomyces chrestomyceticus NBRC 13444(T).</title>
        <authorList>
            <person name="Komaki H."/>
            <person name="Tamura T."/>
        </authorList>
    </citation>
    <scope>NUCLEOTIDE SEQUENCE [LARGE SCALE GENOMIC DNA]</scope>
    <source>
        <strain evidence="2 3">NBRC 13444</strain>
    </source>
</reference>
<dbReference type="InterPro" id="IPR023577">
    <property type="entry name" value="CYTH_domain"/>
</dbReference>
<dbReference type="AlphaFoldDB" id="A0A7U9PWE2"/>
<dbReference type="GeneID" id="95621904"/>
<dbReference type="RefSeq" id="WP_125045218.1">
    <property type="nucleotide sequence ID" value="NZ_BHZC01000001.1"/>
</dbReference>
<dbReference type="OrthoDB" id="3474751at2"/>
<protein>
    <recommendedName>
        <fullName evidence="1">CYTH domain-containing protein</fullName>
    </recommendedName>
</protein>
<evidence type="ECO:0000259" key="1">
    <source>
        <dbReference type="PROSITE" id="PS51707"/>
    </source>
</evidence>
<dbReference type="SUPFAM" id="SSF55154">
    <property type="entry name" value="CYTH-like phosphatases"/>
    <property type="match status" value="1"/>
</dbReference>
<sequence>MIEAELKARVREPAVVQARLERLAVGRDELYRDTYFDSPDAALETGDRELRLRTVYGADGSRSLLTYKEARLDEASGSKPEYETSVGDPQAVRAMLGGLGYAEAIAFEKHCRNYAFTAYGRTMLATLVRVPEVDGTYVELETLVRGAEELPGALADVRAVLGEIGVGPGDLTTETYTDAVRARRTG</sequence>
<dbReference type="PROSITE" id="PS51707">
    <property type="entry name" value="CYTH"/>
    <property type="match status" value="1"/>
</dbReference>
<feature type="domain" description="CYTH" evidence="1">
    <location>
        <begin position="1"/>
        <end position="182"/>
    </location>
</feature>
<dbReference type="CDD" id="cd07890">
    <property type="entry name" value="CYTH-like_AC_IV-like"/>
    <property type="match status" value="1"/>
</dbReference>
<dbReference type="SMART" id="SM01118">
    <property type="entry name" value="CYTH"/>
    <property type="match status" value="1"/>
</dbReference>
<accession>A0A7U9PWE2</accession>
<dbReference type="Pfam" id="PF01928">
    <property type="entry name" value="CYTH"/>
    <property type="match status" value="1"/>
</dbReference>
<dbReference type="InterPro" id="IPR033469">
    <property type="entry name" value="CYTH-like_dom_sf"/>
</dbReference>
<evidence type="ECO:0000313" key="3">
    <source>
        <dbReference type="Proteomes" id="UP000287830"/>
    </source>
</evidence>
<dbReference type="Proteomes" id="UP000287830">
    <property type="component" value="Unassembled WGS sequence"/>
</dbReference>
<gene>
    <name evidence="2" type="ORF">OEIGOIKO_02955</name>
</gene>
<dbReference type="PANTHER" id="PTHR21028:SF2">
    <property type="entry name" value="CYTH DOMAIN-CONTAINING PROTEIN"/>
    <property type="match status" value="1"/>
</dbReference>